<organism evidence="10 11">
    <name type="scientific">Candidatus Thiodictyon syntrophicum</name>
    <dbReference type="NCBI Taxonomy" id="1166950"/>
    <lineage>
        <taxon>Bacteria</taxon>
        <taxon>Pseudomonadati</taxon>
        <taxon>Pseudomonadota</taxon>
        <taxon>Gammaproteobacteria</taxon>
        <taxon>Chromatiales</taxon>
        <taxon>Chromatiaceae</taxon>
        <taxon>Thiodictyon</taxon>
    </lineage>
</organism>
<dbReference type="PANTHER" id="PTHR35891">
    <property type="entry name" value="THIOL:DISULFIDE INTERCHANGE PROTEIN DSBA"/>
    <property type="match status" value="1"/>
</dbReference>
<dbReference type="AlphaFoldDB" id="A0A2K8U5J2"/>
<dbReference type="SUPFAM" id="SSF52833">
    <property type="entry name" value="Thioredoxin-like"/>
    <property type="match status" value="1"/>
</dbReference>
<sequence length="237" mass="25281">MFRSLRVSFRAGVVALLLSIGSAWAAEGGSEFATLTPAVPTATGDKVEVVEVFWYGCSHCWHLEPIMNTWVGTQPAGIAFRRMPATGARWDPHARAYYAAEALGKLDEFHVALFKAMQIDRRPILKEDDLVKFAGEIGIDEKAFRDAYNSFTVETKVRKAQDLVARYGIDGVPAVIVNGKYRTSPSQTGGKERFIEVLNTLVGQELAAKGASGVATTAPAPVATPAPAAATAPAGGS</sequence>
<dbReference type="Gene3D" id="3.40.30.10">
    <property type="entry name" value="Glutaredoxin"/>
    <property type="match status" value="1"/>
</dbReference>
<name>A0A2K8U5J2_9GAMM</name>
<evidence type="ECO:0000256" key="3">
    <source>
        <dbReference type="ARBA" id="ARBA00022729"/>
    </source>
</evidence>
<feature type="chain" id="PRO_5014991906" description="Thiol:disulfide interchange protein DsbA" evidence="8">
    <location>
        <begin position="26"/>
        <end position="237"/>
    </location>
</feature>
<feature type="signal peptide" evidence="8">
    <location>
        <begin position="1"/>
        <end position="25"/>
    </location>
</feature>
<reference evidence="10 11" key="1">
    <citation type="submission" date="2017-03" db="EMBL/GenBank/DDBJ databases">
        <title>Complete genome sequence of Candidatus 'Thiodictyon syntrophicum' sp. nov. strain Cad16T, a photolithoautotroph purple sulfur bacterium isolated from an alpine meromictic lake.</title>
        <authorList>
            <person name="Luedin S.M."/>
            <person name="Pothier J.F."/>
            <person name="Danza F."/>
            <person name="Storelli N."/>
            <person name="Wittwer M."/>
            <person name="Tonolla M."/>
        </authorList>
    </citation>
    <scope>NUCLEOTIDE SEQUENCE [LARGE SCALE GENOMIC DNA]</scope>
    <source>
        <strain evidence="10 11">Cad16T</strain>
    </source>
</reference>
<dbReference type="GO" id="GO:0016491">
    <property type="term" value="F:oxidoreductase activity"/>
    <property type="evidence" value="ECO:0007669"/>
    <property type="project" value="InterPro"/>
</dbReference>
<dbReference type="InterPro" id="IPR036249">
    <property type="entry name" value="Thioredoxin-like_sf"/>
</dbReference>
<accession>A0A2K8U5J2</accession>
<keyword evidence="4" id="KW-1015">Disulfide bond</keyword>
<dbReference type="EMBL" id="CP020370">
    <property type="protein sequence ID" value="AUB80850.1"/>
    <property type="molecule type" value="Genomic_DNA"/>
</dbReference>
<comment type="similarity">
    <text evidence="1">Belongs to the thioredoxin family. DsbA subfamily.</text>
</comment>
<keyword evidence="5" id="KW-0676">Redox-active center</keyword>
<proteinExistence type="inferred from homology"/>
<evidence type="ECO:0000256" key="7">
    <source>
        <dbReference type="SAM" id="MobiDB-lite"/>
    </source>
</evidence>
<evidence type="ECO:0000313" key="10">
    <source>
        <dbReference type="EMBL" id="AUB80850.1"/>
    </source>
</evidence>
<dbReference type="KEGG" id="tsy:THSYN_07720"/>
<feature type="domain" description="DSBA-like thioredoxin" evidence="9">
    <location>
        <begin position="93"/>
        <end position="182"/>
    </location>
</feature>
<evidence type="ECO:0000256" key="8">
    <source>
        <dbReference type="SAM" id="SignalP"/>
    </source>
</evidence>
<dbReference type="Proteomes" id="UP000232638">
    <property type="component" value="Chromosome"/>
</dbReference>
<evidence type="ECO:0000256" key="4">
    <source>
        <dbReference type="ARBA" id="ARBA00023157"/>
    </source>
</evidence>
<evidence type="ECO:0000313" key="11">
    <source>
        <dbReference type="Proteomes" id="UP000232638"/>
    </source>
</evidence>
<dbReference type="PANTHER" id="PTHR35891:SF3">
    <property type="entry name" value="THIOL:DISULFIDE INTERCHANGE PROTEIN DSBL"/>
    <property type="match status" value="1"/>
</dbReference>
<evidence type="ECO:0000256" key="1">
    <source>
        <dbReference type="ARBA" id="ARBA00005791"/>
    </source>
</evidence>
<dbReference type="RefSeq" id="WP_100918633.1">
    <property type="nucleotide sequence ID" value="NZ_CP020370.1"/>
</dbReference>
<keyword evidence="11" id="KW-1185">Reference proteome</keyword>
<dbReference type="InterPro" id="IPR023205">
    <property type="entry name" value="DsbA/DsbL"/>
</dbReference>
<dbReference type="OrthoDB" id="9784896at2"/>
<gene>
    <name evidence="10" type="ORF">THSYN_07720</name>
</gene>
<dbReference type="Pfam" id="PF01323">
    <property type="entry name" value="DSBA"/>
    <property type="match status" value="1"/>
</dbReference>
<evidence type="ECO:0000256" key="6">
    <source>
        <dbReference type="PIRSR" id="PIRSR001488-1"/>
    </source>
</evidence>
<dbReference type="InterPro" id="IPR001853">
    <property type="entry name" value="DSBA-like_thioredoxin_dom"/>
</dbReference>
<evidence type="ECO:0000259" key="9">
    <source>
        <dbReference type="Pfam" id="PF01323"/>
    </source>
</evidence>
<evidence type="ECO:0000256" key="2">
    <source>
        <dbReference type="ARBA" id="ARBA00013831"/>
    </source>
</evidence>
<dbReference type="PIRSF" id="PIRSF001488">
    <property type="entry name" value="Tdi_protein"/>
    <property type="match status" value="1"/>
</dbReference>
<evidence type="ECO:0000256" key="5">
    <source>
        <dbReference type="ARBA" id="ARBA00023284"/>
    </source>
</evidence>
<keyword evidence="3 8" id="KW-0732">Signal</keyword>
<feature type="disulfide bond" description="Redox-active" evidence="6">
    <location>
        <begin position="57"/>
        <end position="60"/>
    </location>
</feature>
<protein>
    <recommendedName>
        <fullName evidence="2">Thiol:disulfide interchange protein DsbA</fullName>
    </recommendedName>
</protein>
<feature type="region of interest" description="Disordered" evidence="7">
    <location>
        <begin position="217"/>
        <end position="237"/>
    </location>
</feature>
<dbReference type="InterPro" id="IPR050824">
    <property type="entry name" value="Thiol_disulfide_DsbA"/>
</dbReference>
<dbReference type="CDD" id="cd03019">
    <property type="entry name" value="DsbA_DsbA"/>
    <property type="match status" value="1"/>
</dbReference>